<reference evidence="1" key="1">
    <citation type="submission" date="2023-03" db="EMBL/GenBank/DDBJ databases">
        <title>Massive genome expansion in bonnet fungi (Mycena s.s.) driven by repeated elements and novel gene families across ecological guilds.</title>
        <authorList>
            <consortium name="Lawrence Berkeley National Laboratory"/>
            <person name="Harder C.B."/>
            <person name="Miyauchi S."/>
            <person name="Viragh M."/>
            <person name="Kuo A."/>
            <person name="Thoen E."/>
            <person name="Andreopoulos B."/>
            <person name="Lu D."/>
            <person name="Skrede I."/>
            <person name="Drula E."/>
            <person name="Henrissat B."/>
            <person name="Morin E."/>
            <person name="Kohler A."/>
            <person name="Barry K."/>
            <person name="LaButti K."/>
            <person name="Morin E."/>
            <person name="Salamov A."/>
            <person name="Lipzen A."/>
            <person name="Mereny Z."/>
            <person name="Hegedus B."/>
            <person name="Baldrian P."/>
            <person name="Stursova M."/>
            <person name="Weitz H."/>
            <person name="Taylor A."/>
            <person name="Grigoriev I.V."/>
            <person name="Nagy L.G."/>
            <person name="Martin F."/>
            <person name="Kauserud H."/>
        </authorList>
    </citation>
    <scope>NUCLEOTIDE SEQUENCE</scope>
    <source>
        <strain evidence="1">CBHHK002</strain>
    </source>
</reference>
<dbReference type="AlphaFoldDB" id="A0AAD7E8U8"/>
<keyword evidence="2" id="KW-1185">Reference proteome</keyword>
<name>A0AAD7E8U8_9AGAR</name>
<evidence type="ECO:0000313" key="1">
    <source>
        <dbReference type="EMBL" id="KAJ7303533.1"/>
    </source>
</evidence>
<gene>
    <name evidence="1" type="ORF">DFH08DRAFT_1089408</name>
</gene>
<dbReference type="Proteomes" id="UP001218218">
    <property type="component" value="Unassembled WGS sequence"/>
</dbReference>
<sequence>MSSSTPAFPPELEREIFETIAYHYPEMIANLLLVSRRTYEWIDRMQYTTVTSYETQWTCQAKHLVRAIQSNSKPASFFHCHVRRVFLTATPITDIGQILSACGGIQNLMLAFQKLSESVISGIAGLKPRRLGLSWESLPKDANPHMPVFAFLTHFHMLSHLSAPKSTVRLSSFLAQLPVLTHFAAFCNPDRGDFAVAARDILTACKALRVFVLNPIYWRKNSEFSESLPSMDDVRFVYLYLGFGNCHLWNGWISQTRGGIDFWARADAFVAKKGRGEIQPASRCWIEPPDCVPEFDPL</sequence>
<organism evidence="1 2">
    <name type="scientific">Mycena albidolilacea</name>
    <dbReference type="NCBI Taxonomy" id="1033008"/>
    <lineage>
        <taxon>Eukaryota</taxon>
        <taxon>Fungi</taxon>
        <taxon>Dikarya</taxon>
        <taxon>Basidiomycota</taxon>
        <taxon>Agaricomycotina</taxon>
        <taxon>Agaricomycetes</taxon>
        <taxon>Agaricomycetidae</taxon>
        <taxon>Agaricales</taxon>
        <taxon>Marasmiineae</taxon>
        <taxon>Mycenaceae</taxon>
        <taxon>Mycena</taxon>
    </lineage>
</organism>
<evidence type="ECO:0000313" key="2">
    <source>
        <dbReference type="Proteomes" id="UP001218218"/>
    </source>
</evidence>
<comment type="caution">
    <text evidence="1">The sequence shown here is derived from an EMBL/GenBank/DDBJ whole genome shotgun (WGS) entry which is preliminary data.</text>
</comment>
<accession>A0AAD7E8U8</accession>
<proteinExistence type="predicted"/>
<dbReference type="EMBL" id="JARIHO010000105">
    <property type="protein sequence ID" value="KAJ7303533.1"/>
    <property type="molecule type" value="Genomic_DNA"/>
</dbReference>
<protein>
    <submittedName>
        <fullName evidence="1">Uncharacterized protein</fullName>
    </submittedName>
</protein>